<proteinExistence type="inferred from homology"/>
<evidence type="ECO:0000256" key="9">
    <source>
        <dbReference type="ARBA" id="ARBA00023242"/>
    </source>
</evidence>
<protein>
    <recommendedName>
        <fullName evidence="16">RRN7-type domain-containing protein</fullName>
    </recommendedName>
</protein>
<evidence type="ECO:0000259" key="11">
    <source>
        <dbReference type="Pfam" id="PF11781"/>
    </source>
</evidence>
<dbReference type="AlphaFoldDB" id="A0A4P9YTZ4"/>
<keyword evidence="7" id="KW-0238">DNA-binding</keyword>
<keyword evidence="5" id="KW-0862">Zinc</keyword>
<feature type="domain" description="Rrn7/TAF1B C-terminal cyclin" evidence="13">
    <location>
        <begin position="324"/>
        <end position="381"/>
    </location>
</feature>
<keyword evidence="4" id="KW-0863">Zinc-finger</keyword>
<dbReference type="Pfam" id="PF20644">
    <property type="entry name" value="Rrn7_cyclin_N"/>
    <property type="match status" value="2"/>
</dbReference>
<evidence type="ECO:0000256" key="4">
    <source>
        <dbReference type="ARBA" id="ARBA00022771"/>
    </source>
</evidence>
<evidence type="ECO:0000256" key="1">
    <source>
        <dbReference type="ARBA" id="ARBA00004604"/>
    </source>
</evidence>
<feature type="domain" description="RRN7-type" evidence="11">
    <location>
        <begin position="14"/>
        <end position="43"/>
    </location>
</feature>
<keyword evidence="8" id="KW-0804">Transcription</keyword>
<dbReference type="PANTHER" id="PTHR31576:SF2">
    <property type="entry name" value="TATA BOX-BINDING PROTEIN-ASSOCIATED FACTOR RNA POLYMERASE I SUBUNIT B"/>
    <property type="match status" value="1"/>
</dbReference>
<feature type="region of interest" description="Disordered" evidence="10">
    <location>
        <begin position="153"/>
        <end position="182"/>
    </location>
</feature>
<dbReference type="Proteomes" id="UP000278143">
    <property type="component" value="Unassembled WGS sequence"/>
</dbReference>
<comment type="subcellular location">
    <subcellularLocation>
        <location evidence="1">Nucleus</location>
        <location evidence="1">Nucleolus</location>
    </subcellularLocation>
</comment>
<evidence type="ECO:0000259" key="12">
    <source>
        <dbReference type="Pfam" id="PF20644"/>
    </source>
</evidence>
<dbReference type="InterPro" id="IPR021752">
    <property type="entry name" value="TF_Rrn7_Zf"/>
</dbReference>
<dbReference type="Pfam" id="PF20645">
    <property type="entry name" value="Rrn7_cyclin_C"/>
    <property type="match status" value="1"/>
</dbReference>
<dbReference type="GO" id="GO:0042790">
    <property type="term" value="P:nucleolar large rRNA transcription by RNA polymerase I"/>
    <property type="evidence" value="ECO:0007669"/>
    <property type="project" value="TreeGrafter"/>
</dbReference>
<feature type="compositionally biased region" description="Acidic residues" evidence="10">
    <location>
        <begin position="164"/>
        <end position="182"/>
    </location>
</feature>
<feature type="domain" description="Rrn7/TAF1B N-terminal cyclin" evidence="12">
    <location>
        <begin position="96"/>
        <end position="188"/>
    </location>
</feature>
<dbReference type="InterPro" id="IPR048538">
    <property type="entry name" value="Rrn7_cyclin_C"/>
</dbReference>
<evidence type="ECO:0000313" key="15">
    <source>
        <dbReference type="Proteomes" id="UP000278143"/>
    </source>
</evidence>
<dbReference type="GO" id="GO:0070860">
    <property type="term" value="C:RNA polymerase I core factor complex"/>
    <property type="evidence" value="ECO:0007669"/>
    <property type="project" value="InterPro"/>
</dbReference>
<organism evidence="14 15">
    <name type="scientific">Syncephalis pseudoplumigaleata</name>
    <dbReference type="NCBI Taxonomy" id="1712513"/>
    <lineage>
        <taxon>Eukaryota</taxon>
        <taxon>Fungi</taxon>
        <taxon>Fungi incertae sedis</taxon>
        <taxon>Zoopagomycota</taxon>
        <taxon>Zoopagomycotina</taxon>
        <taxon>Zoopagomycetes</taxon>
        <taxon>Zoopagales</taxon>
        <taxon>Piptocephalidaceae</taxon>
        <taxon>Syncephalis</taxon>
    </lineage>
</organism>
<evidence type="ECO:0000256" key="6">
    <source>
        <dbReference type="ARBA" id="ARBA00023015"/>
    </source>
</evidence>
<evidence type="ECO:0000256" key="5">
    <source>
        <dbReference type="ARBA" id="ARBA00022833"/>
    </source>
</evidence>
<reference evidence="15" key="1">
    <citation type="journal article" date="2018" name="Nat. Microbiol.">
        <title>Leveraging single-cell genomics to expand the fungal tree of life.</title>
        <authorList>
            <person name="Ahrendt S.R."/>
            <person name="Quandt C.A."/>
            <person name="Ciobanu D."/>
            <person name="Clum A."/>
            <person name="Salamov A."/>
            <person name="Andreopoulos B."/>
            <person name="Cheng J.F."/>
            <person name="Woyke T."/>
            <person name="Pelin A."/>
            <person name="Henrissat B."/>
            <person name="Reynolds N.K."/>
            <person name="Benny G.L."/>
            <person name="Smith M.E."/>
            <person name="James T.Y."/>
            <person name="Grigoriev I.V."/>
        </authorList>
    </citation>
    <scope>NUCLEOTIDE SEQUENCE [LARGE SCALE GENOMIC DNA]</scope>
    <source>
        <strain evidence="15">Benny S71-1</strain>
    </source>
</reference>
<dbReference type="Pfam" id="PF11781">
    <property type="entry name" value="Zn_ribbon_RRN7"/>
    <property type="match status" value="1"/>
</dbReference>
<evidence type="ECO:0000256" key="8">
    <source>
        <dbReference type="ARBA" id="ARBA00023163"/>
    </source>
</evidence>
<dbReference type="PANTHER" id="PTHR31576">
    <property type="entry name" value="TATA BOX-BINDING PROTEIN-ASSOCIATED FACTOR RNA POLYMERASE I SUBUNIT B"/>
    <property type="match status" value="1"/>
</dbReference>
<dbReference type="InterPro" id="IPR048540">
    <property type="entry name" value="Rrn7_cyclin_N"/>
</dbReference>
<comment type="similarity">
    <text evidence="2">Belongs to the RRN7/TAF1B family.</text>
</comment>
<keyword evidence="3" id="KW-0479">Metal-binding</keyword>
<accession>A0A4P9YTZ4</accession>
<keyword evidence="6" id="KW-0805">Transcription regulation</keyword>
<evidence type="ECO:0008006" key="16">
    <source>
        <dbReference type="Google" id="ProtNLM"/>
    </source>
</evidence>
<sequence length="450" mass="51909">MNFTGYGARPRKSRRPPCSVCGSRKYRKNRLGFYFCEQGHQLENYVPEETNPLDLHYVRSVRLKRDSILQNEQRARKEASNVLYGQEAKFLFYRCMQHMLQLQCKALVEIYGLPAALETVVRELWALYLSFCNVALPADLAAASSSISASNGMAASSKTHDVLSDDDNDNGDNENEENEEEEWNDMHDHLRAMGFDGEPLTQKSEAALLGASEEEDAASDKADTPRLMTLEEQLSQRRRETINMGKEHAAMHIDHLTQPCLPHSIAICYLACLQLRCPVMLADLHRWVYEGKLPYLQAYACLPEAYRCRINRFYRVKWQIINNPSCFDFYRYARLMAEMYYAQYAIEFPPPNQPLFICRYLTTLCLPVSLYPVVVHLLELAKPILDTRRCIHPCCSVLLVAVMLAANLRYGLHMWCKPMDDLCPAEPLTDWLSRLDQRNKQQSSAPWVEW</sequence>
<dbReference type="GO" id="GO:0001164">
    <property type="term" value="F:RNA polymerase I core promoter sequence-specific DNA binding"/>
    <property type="evidence" value="ECO:0007669"/>
    <property type="project" value="InterPro"/>
</dbReference>
<dbReference type="OrthoDB" id="428577at2759"/>
<evidence type="ECO:0000256" key="7">
    <source>
        <dbReference type="ARBA" id="ARBA00023125"/>
    </source>
</evidence>
<evidence type="ECO:0000256" key="10">
    <source>
        <dbReference type="SAM" id="MobiDB-lite"/>
    </source>
</evidence>
<evidence type="ECO:0000313" key="14">
    <source>
        <dbReference type="EMBL" id="RKP23397.1"/>
    </source>
</evidence>
<evidence type="ECO:0000256" key="3">
    <source>
        <dbReference type="ARBA" id="ARBA00022723"/>
    </source>
</evidence>
<feature type="domain" description="Rrn7/TAF1B N-terminal cyclin" evidence="12">
    <location>
        <begin position="232"/>
        <end position="303"/>
    </location>
</feature>
<dbReference type="EMBL" id="KZ991007">
    <property type="protein sequence ID" value="RKP23397.1"/>
    <property type="molecule type" value="Genomic_DNA"/>
</dbReference>
<dbReference type="GO" id="GO:0008270">
    <property type="term" value="F:zinc ion binding"/>
    <property type="evidence" value="ECO:0007669"/>
    <property type="project" value="UniProtKB-KW"/>
</dbReference>
<keyword evidence="9" id="KW-0539">Nucleus</keyword>
<name>A0A4P9YTZ4_9FUNG</name>
<gene>
    <name evidence="14" type="ORF">SYNPS1DRAFT_30861</name>
</gene>
<evidence type="ECO:0000256" key="2">
    <source>
        <dbReference type="ARBA" id="ARBA00006899"/>
    </source>
</evidence>
<evidence type="ECO:0000259" key="13">
    <source>
        <dbReference type="Pfam" id="PF20645"/>
    </source>
</evidence>
<dbReference type="InterPro" id="IPR033599">
    <property type="entry name" value="TAF1B/Rrn7"/>
</dbReference>
<keyword evidence="15" id="KW-1185">Reference proteome</keyword>